<dbReference type="AlphaFoldDB" id="A0A367R3R8"/>
<keyword evidence="6" id="KW-1133">Transmembrane helix</keyword>
<dbReference type="PANTHER" id="PTHR43065">
    <property type="entry name" value="SENSOR HISTIDINE KINASE"/>
    <property type="match status" value="1"/>
</dbReference>
<evidence type="ECO:0000256" key="3">
    <source>
        <dbReference type="ARBA" id="ARBA00022553"/>
    </source>
</evidence>
<dbReference type="PROSITE" id="PS50109">
    <property type="entry name" value="HIS_KIN"/>
    <property type="match status" value="1"/>
</dbReference>
<reference evidence="9 10" key="1">
    <citation type="submission" date="2016-04" db="EMBL/GenBank/DDBJ databases">
        <authorList>
            <person name="Evans L.H."/>
            <person name="Alamgir A."/>
            <person name="Owens N."/>
            <person name="Weber N.D."/>
            <person name="Virtaneva K."/>
            <person name="Barbian K."/>
            <person name="Babar A."/>
            <person name="Rosenke K."/>
        </authorList>
    </citation>
    <scope>NUCLEOTIDE SEQUENCE [LARGE SCALE GENOMIC DNA]</scope>
    <source>
        <strain evidence="9">NIES-2108</strain>
    </source>
</reference>
<evidence type="ECO:0000259" key="8">
    <source>
        <dbReference type="PROSITE" id="PS50924"/>
    </source>
</evidence>
<dbReference type="InterPro" id="IPR003661">
    <property type="entry name" value="HisK_dim/P_dom"/>
</dbReference>
<evidence type="ECO:0000256" key="1">
    <source>
        <dbReference type="ARBA" id="ARBA00000085"/>
    </source>
</evidence>
<dbReference type="Pfam" id="PF02518">
    <property type="entry name" value="HATPase_c"/>
    <property type="match status" value="1"/>
</dbReference>
<dbReference type="SMART" id="SM00387">
    <property type="entry name" value="HATPase_c"/>
    <property type="match status" value="1"/>
</dbReference>
<feature type="transmembrane region" description="Helical" evidence="6">
    <location>
        <begin position="41"/>
        <end position="68"/>
    </location>
</feature>
<dbReference type="SUPFAM" id="SSF47384">
    <property type="entry name" value="Homodimeric domain of signal transducing histidine kinase"/>
    <property type="match status" value="1"/>
</dbReference>
<dbReference type="GO" id="GO:0000155">
    <property type="term" value="F:phosphorelay sensor kinase activity"/>
    <property type="evidence" value="ECO:0007669"/>
    <property type="project" value="InterPro"/>
</dbReference>
<dbReference type="PANTHER" id="PTHR43065:SF50">
    <property type="entry name" value="HISTIDINE KINASE"/>
    <property type="match status" value="1"/>
</dbReference>
<keyword evidence="6" id="KW-0472">Membrane</keyword>
<feature type="transmembrane region" description="Helical" evidence="6">
    <location>
        <begin position="74"/>
        <end position="97"/>
    </location>
</feature>
<sequence>MLHGIYDIRLSLLSVAIAMLTAYTTLDLAGQVVKSKSKERFSWVVGGAVTMGTGIWAMHFIAMLALSLPIPIHYHWLTVAISLVPAIFASGLALALVSLPEINILSLLGGSLLMGIAISAMHYIGMAAVRLPAKISYDFNIVVLSIAIAIVISLVALWVGFKLRADTTLKGRWLRFGSAIILGSAIPLMHYTGMMATHFSNPQIINLATVDTNRSVWMAVIVGLITVLLLGWTLLTSFFNQQLSVQLVKTDVLNSNQGLLQQALQKQAELATLAQTRTEELEAVMLALQKAQLQFIQAEKMSSIGQMVAGVAHEINNPVNFIYGNLFHIEAYIRDILELINIYEKYYPEPLQTIQIFRETIDFQFLTKDLPKTLESMQVGAKRIKQIVDSLRNFSRLDEAEFKTVDIHEGLDSTLLILKNRLMNTGGNRTEVTLIKEYGDLPLVNCYPGQLNQVFFNIFMNAIDALDKKYINNMNRNSDSIPIIRITTSTHQQNWINIQIFDNGFGITEELQRKIYDPFFTTKAVGKGVGLGLSVSYQIIVEKHGGKLSCISASSRGTTFEIEIPIDASANFKKAS</sequence>
<evidence type="ECO:0000256" key="2">
    <source>
        <dbReference type="ARBA" id="ARBA00012438"/>
    </source>
</evidence>
<organism evidence="9 10">
    <name type="scientific">Nostoc punctiforme NIES-2108</name>
    <dbReference type="NCBI Taxonomy" id="1356359"/>
    <lineage>
        <taxon>Bacteria</taxon>
        <taxon>Bacillati</taxon>
        <taxon>Cyanobacteriota</taxon>
        <taxon>Cyanophyceae</taxon>
        <taxon>Nostocales</taxon>
        <taxon>Nostocaceae</taxon>
        <taxon>Nostoc</taxon>
    </lineage>
</organism>
<dbReference type="Gene3D" id="1.10.287.130">
    <property type="match status" value="1"/>
</dbReference>
<feature type="domain" description="MHYT" evidence="8">
    <location>
        <begin position="6"/>
        <end position="200"/>
    </location>
</feature>
<protein>
    <recommendedName>
        <fullName evidence="2">histidine kinase</fullName>
        <ecNumber evidence="2">2.7.13.3</ecNumber>
    </recommendedName>
</protein>
<comment type="catalytic activity">
    <reaction evidence="1">
        <text>ATP + protein L-histidine = ADP + protein N-phospho-L-histidine.</text>
        <dbReference type="EC" id="2.7.13.3"/>
    </reaction>
</comment>
<dbReference type="InterPro" id="IPR036097">
    <property type="entry name" value="HisK_dim/P_sf"/>
</dbReference>
<keyword evidence="4" id="KW-0808">Transferase</keyword>
<evidence type="ECO:0000313" key="10">
    <source>
        <dbReference type="Proteomes" id="UP000252085"/>
    </source>
</evidence>
<keyword evidence="3" id="KW-0597">Phosphoprotein</keyword>
<dbReference type="InterPro" id="IPR004358">
    <property type="entry name" value="Sig_transdc_His_kin-like_C"/>
</dbReference>
<feature type="transmembrane region" description="Helical" evidence="6">
    <location>
        <begin position="141"/>
        <end position="161"/>
    </location>
</feature>
<dbReference type="InterPro" id="IPR036890">
    <property type="entry name" value="HATPase_C_sf"/>
</dbReference>
<dbReference type="Pfam" id="PF03707">
    <property type="entry name" value="MHYT"/>
    <property type="match status" value="3"/>
</dbReference>
<keyword evidence="4" id="KW-0418">Kinase</keyword>
<comment type="caution">
    <text evidence="9">The sequence shown here is derived from an EMBL/GenBank/DDBJ whole genome shotgun (WGS) entry which is preliminary data.</text>
</comment>
<accession>A0A367R3R8</accession>
<evidence type="ECO:0000313" key="9">
    <source>
        <dbReference type="EMBL" id="RCJ31045.1"/>
    </source>
</evidence>
<dbReference type="PROSITE" id="PS50924">
    <property type="entry name" value="MHYT"/>
    <property type="match status" value="1"/>
</dbReference>
<dbReference type="InterPro" id="IPR005467">
    <property type="entry name" value="His_kinase_dom"/>
</dbReference>
<dbReference type="EMBL" id="LXQE01000179">
    <property type="protein sequence ID" value="RCJ31045.1"/>
    <property type="molecule type" value="Genomic_DNA"/>
</dbReference>
<dbReference type="EC" id="2.7.13.3" evidence="2"/>
<keyword evidence="6" id="KW-0812">Transmembrane</keyword>
<dbReference type="InterPro" id="IPR003594">
    <property type="entry name" value="HATPase_dom"/>
</dbReference>
<evidence type="ECO:0000256" key="6">
    <source>
        <dbReference type="PROSITE-ProRule" id="PRU00244"/>
    </source>
</evidence>
<feature type="transmembrane region" description="Helical" evidence="6">
    <location>
        <begin position="173"/>
        <end position="196"/>
    </location>
</feature>
<proteinExistence type="predicted"/>
<feature type="transmembrane region" description="Helical" evidence="6">
    <location>
        <begin position="216"/>
        <end position="239"/>
    </location>
</feature>
<dbReference type="GO" id="GO:0016020">
    <property type="term" value="C:membrane"/>
    <property type="evidence" value="ECO:0007669"/>
    <property type="project" value="UniProtKB-UniRule"/>
</dbReference>
<dbReference type="CDD" id="cd00082">
    <property type="entry name" value="HisKA"/>
    <property type="match status" value="1"/>
</dbReference>
<evidence type="ECO:0000256" key="5">
    <source>
        <dbReference type="ARBA" id="ARBA00023012"/>
    </source>
</evidence>
<feature type="transmembrane region" description="Helical" evidence="6">
    <location>
        <begin position="104"/>
        <end position="129"/>
    </location>
</feature>
<dbReference type="PRINTS" id="PR00344">
    <property type="entry name" value="BCTRLSENSOR"/>
</dbReference>
<dbReference type="Gene3D" id="3.30.565.10">
    <property type="entry name" value="Histidine kinase-like ATPase, C-terminal domain"/>
    <property type="match status" value="1"/>
</dbReference>
<feature type="domain" description="Histidine kinase" evidence="7">
    <location>
        <begin position="310"/>
        <end position="568"/>
    </location>
</feature>
<gene>
    <name evidence="9" type="ORF">A6769_31800</name>
</gene>
<evidence type="ECO:0000256" key="4">
    <source>
        <dbReference type="ARBA" id="ARBA00022777"/>
    </source>
</evidence>
<keyword evidence="5" id="KW-0902">Two-component regulatory system</keyword>
<dbReference type="InterPro" id="IPR005330">
    <property type="entry name" value="MHYT_dom"/>
</dbReference>
<feature type="transmembrane region" description="Helical" evidence="6">
    <location>
        <begin position="12"/>
        <end position="29"/>
    </location>
</feature>
<dbReference type="SMART" id="SM00388">
    <property type="entry name" value="HisKA"/>
    <property type="match status" value="1"/>
</dbReference>
<name>A0A367R3R8_NOSPU</name>
<dbReference type="SUPFAM" id="SSF55874">
    <property type="entry name" value="ATPase domain of HSP90 chaperone/DNA topoisomerase II/histidine kinase"/>
    <property type="match status" value="1"/>
</dbReference>
<evidence type="ECO:0000259" key="7">
    <source>
        <dbReference type="PROSITE" id="PS50109"/>
    </source>
</evidence>
<dbReference type="Proteomes" id="UP000252085">
    <property type="component" value="Unassembled WGS sequence"/>
</dbReference>